<evidence type="ECO:0000259" key="8">
    <source>
        <dbReference type="Pfam" id="PF00263"/>
    </source>
</evidence>
<dbReference type="Proteomes" id="UP000610594">
    <property type="component" value="Unassembled WGS sequence"/>
</dbReference>
<dbReference type="Gene3D" id="1.25.40.10">
    <property type="entry name" value="Tetratricopeptide repeat domain"/>
    <property type="match status" value="1"/>
</dbReference>
<dbReference type="InterPro" id="IPR038591">
    <property type="entry name" value="NolW-like_sf"/>
</dbReference>
<feature type="signal peptide" evidence="7">
    <location>
        <begin position="1"/>
        <end position="21"/>
    </location>
</feature>
<evidence type="ECO:0000259" key="9">
    <source>
        <dbReference type="Pfam" id="PF03958"/>
    </source>
</evidence>
<keyword evidence="3" id="KW-0472">Membrane</keyword>
<dbReference type="RefSeq" id="WP_167239766.1">
    <property type="nucleotide sequence ID" value="NZ_WHJF01000100.1"/>
</dbReference>
<organism evidence="10 11">
    <name type="scientific">Massilia genomosp. 1</name>
    <dbReference type="NCBI Taxonomy" id="2609280"/>
    <lineage>
        <taxon>Bacteria</taxon>
        <taxon>Pseudomonadati</taxon>
        <taxon>Pseudomonadota</taxon>
        <taxon>Betaproteobacteria</taxon>
        <taxon>Burkholderiales</taxon>
        <taxon>Oxalobacteraceae</taxon>
        <taxon>Telluria group</taxon>
        <taxon>Massilia</taxon>
    </lineage>
</organism>
<evidence type="ECO:0000256" key="2">
    <source>
        <dbReference type="ARBA" id="ARBA00022729"/>
    </source>
</evidence>
<keyword evidence="2 7" id="KW-0732">Signal</keyword>
<evidence type="ECO:0000256" key="3">
    <source>
        <dbReference type="ARBA" id="ARBA00023136"/>
    </source>
</evidence>
<proteinExistence type="inferred from homology"/>
<feature type="region of interest" description="Disordered" evidence="6">
    <location>
        <begin position="577"/>
        <end position="629"/>
    </location>
</feature>
<evidence type="ECO:0000256" key="6">
    <source>
        <dbReference type="SAM" id="MobiDB-lite"/>
    </source>
</evidence>
<feature type="compositionally biased region" description="Pro residues" evidence="6">
    <location>
        <begin position="606"/>
        <end position="615"/>
    </location>
</feature>
<dbReference type="Gene3D" id="3.55.50.30">
    <property type="match status" value="1"/>
</dbReference>
<dbReference type="Gene3D" id="3.30.1370.120">
    <property type="match status" value="1"/>
</dbReference>
<feature type="compositionally biased region" description="Low complexity" evidence="6">
    <location>
        <begin position="588"/>
        <end position="605"/>
    </location>
</feature>
<evidence type="ECO:0000256" key="7">
    <source>
        <dbReference type="SAM" id="SignalP"/>
    </source>
</evidence>
<comment type="subcellular location">
    <subcellularLocation>
        <location evidence="5">Cell outer membrane</location>
    </subcellularLocation>
    <subcellularLocation>
        <location evidence="1">Membrane</location>
    </subcellularLocation>
</comment>
<feature type="domain" description="Type II/III secretion system secretin-like" evidence="8">
    <location>
        <begin position="404"/>
        <end position="566"/>
    </location>
</feature>
<dbReference type="PROSITE" id="PS51257">
    <property type="entry name" value="PROKAR_LIPOPROTEIN"/>
    <property type="match status" value="1"/>
</dbReference>
<evidence type="ECO:0000256" key="5">
    <source>
        <dbReference type="RuleBase" id="RU004004"/>
    </source>
</evidence>
<accession>A0ABX0N0H0</accession>
<protein>
    <submittedName>
        <fullName evidence="10">General secretion pathway protein GspD</fullName>
    </submittedName>
</protein>
<name>A0ABX0N0H0_9BURK</name>
<dbReference type="PRINTS" id="PR01032">
    <property type="entry name" value="PHAGEIV"/>
</dbReference>
<dbReference type="EMBL" id="WHJF01000100">
    <property type="protein sequence ID" value="NHZ65838.1"/>
    <property type="molecule type" value="Genomic_DNA"/>
</dbReference>
<dbReference type="InterPro" id="IPR011990">
    <property type="entry name" value="TPR-like_helical_dom_sf"/>
</dbReference>
<dbReference type="PRINTS" id="PR00811">
    <property type="entry name" value="BCTERIALGSPD"/>
</dbReference>
<evidence type="ECO:0000256" key="1">
    <source>
        <dbReference type="ARBA" id="ARBA00004370"/>
    </source>
</evidence>
<comment type="caution">
    <text evidence="10">The sequence shown here is derived from an EMBL/GenBank/DDBJ whole genome shotgun (WGS) entry which is preliminary data.</text>
</comment>
<dbReference type="Pfam" id="PF03958">
    <property type="entry name" value="Secretin_N"/>
    <property type="match status" value="1"/>
</dbReference>
<sequence>MRKIAGNLALACGLAMLAACATGPQPTPPGIRALLDAGKLEEGMARLEQMLATTPDHIEARVLLANTRIELTNRVLAQAAQDVARGAWDAAQAAYRRAAALGAVDQAMIGMRNLAAAQSQAQALAGVEQQFAAGQRTEARDALRALVASYPKNARAAKMLQALQDHAAVAPGGTALGQAFQKRLSLRFQDAPLRAVLESMSRTSGISFTLDKDVPADLRVTLNLQDTSIEQALRNLLMSVQMEQRIVDERTVLLYPNDAAKQRDYQKLTIRSFRIANAEAKTVANSLRTLLKTRDLVVDEKLNMLVLRDTPETILMAAKLVALHDVAEPEVMLEVEILEVQRSDLESLGVKWPGNVSLTPLGASTVLYDGSVATSPFTLGDLKNLHSKGLLASVDPMRLSASVSRDNVSVLANPRIRIKSREKALIRVGERVPSVSANVTSTGVTSQSVNYLDVGLKLEAEPVVYMDDEVSIKLSLEVSSILGTIFDSHDQPYGYRIGTRNASTVLRLRDGENQVLAGLISENDKRSSSAIPGLGELPMLDRLFGSKGSERTKTEIVLSITPRVLRNQARGAGAEVEFDAGTDSSLRGQSGQPGQAGQSAHAAPQEPAPPLPLPAAQPASAPPLERSGG</sequence>
<dbReference type="InterPro" id="IPR005644">
    <property type="entry name" value="NolW-like"/>
</dbReference>
<evidence type="ECO:0000313" key="10">
    <source>
        <dbReference type="EMBL" id="NHZ65838.1"/>
    </source>
</evidence>
<dbReference type="PANTHER" id="PTHR30332">
    <property type="entry name" value="PROBABLE GENERAL SECRETION PATHWAY PROTEIN D"/>
    <property type="match status" value="1"/>
</dbReference>
<feature type="domain" description="NolW-like" evidence="9">
    <location>
        <begin position="271"/>
        <end position="329"/>
    </location>
</feature>
<evidence type="ECO:0000313" key="11">
    <source>
        <dbReference type="Proteomes" id="UP000610594"/>
    </source>
</evidence>
<evidence type="ECO:0000256" key="4">
    <source>
        <dbReference type="RuleBase" id="RU004003"/>
    </source>
</evidence>
<reference evidence="10 11" key="1">
    <citation type="submission" date="2019-10" db="EMBL/GenBank/DDBJ databases">
        <title>Taxonomy of Antarctic Massilia spp.: description of Massilia rubra sp. nov., Massilia aquatica sp. nov., Massilia mucilaginosa sp. nov., Massilia frigida sp. nov. isolated from streams, lakes and regoliths.</title>
        <authorList>
            <person name="Holochova P."/>
            <person name="Sedlacek I."/>
            <person name="Kralova S."/>
            <person name="Maslanova I."/>
            <person name="Busse H.-J."/>
            <person name="Stankova E."/>
            <person name="Vrbovska V."/>
            <person name="Kovarovic V."/>
            <person name="Bartak M."/>
            <person name="Svec P."/>
            <person name="Pantucek R."/>
        </authorList>
    </citation>
    <scope>NUCLEOTIDE SEQUENCE [LARGE SCALE GENOMIC DNA]</scope>
    <source>
        <strain evidence="10 11">CCM 8694</strain>
    </source>
</reference>
<keyword evidence="11" id="KW-1185">Reference proteome</keyword>
<dbReference type="PANTHER" id="PTHR30332:SF17">
    <property type="entry name" value="TYPE IV PILIATION SYSTEM PROTEIN DR_0774-RELATED"/>
    <property type="match status" value="1"/>
</dbReference>
<comment type="similarity">
    <text evidence="4">Belongs to the bacterial secretin family.</text>
</comment>
<dbReference type="InterPro" id="IPR001775">
    <property type="entry name" value="GspD/PilQ"/>
</dbReference>
<dbReference type="Pfam" id="PF00263">
    <property type="entry name" value="Secretin"/>
    <property type="match status" value="1"/>
</dbReference>
<dbReference type="InterPro" id="IPR050810">
    <property type="entry name" value="Bact_Secretion_Sys_Channel"/>
</dbReference>
<gene>
    <name evidence="10" type="ORF">F1735_26650</name>
</gene>
<keyword evidence="5" id="KW-0813">Transport</keyword>
<feature type="chain" id="PRO_5045657118" evidence="7">
    <location>
        <begin position="22"/>
        <end position="629"/>
    </location>
</feature>
<feature type="compositionally biased region" description="Low complexity" evidence="6">
    <location>
        <begin position="616"/>
        <end position="629"/>
    </location>
</feature>
<dbReference type="InterPro" id="IPR004846">
    <property type="entry name" value="T2SS/T3SS_dom"/>
</dbReference>